<dbReference type="RefSeq" id="WP_074538062.1">
    <property type="nucleotide sequence ID" value="NZ_FNBD01000004.1"/>
</dbReference>
<dbReference type="SUPFAM" id="SSF53756">
    <property type="entry name" value="UDP-Glycosyltransferase/glycogen phosphorylase"/>
    <property type="match status" value="1"/>
</dbReference>
<name>A0A1G7G7J9_9FLAO</name>
<dbReference type="Pfam" id="PF13692">
    <property type="entry name" value="Glyco_trans_1_4"/>
    <property type="match status" value="1"/>
</dbReference>
<keyword evidence="2" id="KW-1185">Reference proteome</keyword>
<dbReference type="EMBL" id="FNBD01000004">
    <property type="protein sequence ID" value="SDE84092.1"/>
    <property type="molecule type" value="Genomic_DNA"/>
</dbReference>
<dbReference type="Proteomes" id="UP000182114">
    <property type="component" value="Unassembled WGS sequence"/>
</dbReference>
<dbReference type="GO" id="GO:0016740">
    <property type="term" value="F:transferase activity"/>
    <property type="evidence" value="ECO:0007669"/>
    <property type="project" value="UniProtKB-KW"/>
</dbReference>
<sequence length="409" mass="46474">MQKVLFIGVNWPELTTAAGTRMMQLLQVFLKRNDQVTFASTASESDFSIDLNALQITKAPIKLNSTSFDVFVSDLQPDIVIFDRFIIEEQFGWRVVAHAPNALRVLDTEDIHSLRNIREELFKKQVSFSSKLWLQTDMAKREIASIYRCDISLIISTFEMELLQKRAKIDSALLLHVPFMVEALSEEQASSYPDFSARKDFICIGNGKHAPNVDAVLWLKTKIWPLIKKQLPEANLHIYGSYLAQQVVQMHKPKEGFYVNGFTENLEDTFVHARLNLAPLRFGAGIKGKLLDSMRFGTPSITTPIGVEGMADGLPWNGAIAIDEVDFAAKAIALYTNEAKWIEAQENGFKILQTNYDAVRLEHQFITALEKIQKNLIRHRQENIVGNLLLHQTMQSTKYMAKWIEAKNA</sequence>
<dbReference type="AlphaFoldDB" id="A0A1G7G7J9"/>
<organism evidence="1 2">
    <name type="scientific">Cellulophaga baltica</name>
    <dbReference type="NCBI Taxonomy" id="76594"/>
    <lineage>
        <taxon>Bacteria</taxon>
        <taxon>Pseudomonadati</taxon>
        <taxon>Bacteroidota</taxon>
        <taxon>Flavobacteriia</taxon>
        <taxon>Flavobacteriales</taxon>
        <taxon>Flavobacteriaceae</taxon>
        <taxon>Cellulophaga</taxon>
    </lineage>
</organism>
<proteinExistence type="predicted"/>
<protein>
    <submittedName>
        <fullName evidence="1">Glycosyltransferase involved in cell wall bisynthesis</fullName>
    </submittedName>
</protein>
<dbReference type="Gene3D" id="3.40.50.2000">
    <property type="entry name" value="Glycogen Phosphorylase B"/>
    <property type="match status" value="1"/>
</dbReference>
<evidence type="ECO:0000313" key="1">
    <source>
        <dbReference type="EMBL" id="SDE84092.1"/>
    </source>
</evidence>
<dbReference type="eggNOG" id="COG0438">
    <property type="taxonomic scope" value="Bacteria"/>
</dbReference>
<gene>
    <name evidence="1" type="ORF">SAMN04487992_104182</name>
</gene>
<reference evidence="2" key="1">
    <citation type="submission" date="2016-10" db="EMBL/GenBank/DDBJ databases">
        <authorList>
            <person name="Varghese N."/>
            <person name="Submissions S."/>
        </authorList>
    </citation>
    <scope>NUCLEOTIDE SEQUENCE [LARGE SCALE GENOMIC DNA]</scope>
    <source>
        <strain evidence="2">DSM 24729</strain>
    </source>
</reference>
<accession>A0A1G7G7J9</accession>
<evidence type="ECO:0000313" key="2">
    <source>
        <dbReference type="Proteomes" id="UP000182114"/>
    </source>
</evidence>
<keyword evidence="1" id="KW-0808">Transferase</keyword>